<dbReference type="Pfam" id="PF05257">
    <property type="entry name" value="CHAP"/>
    <property type="match status" value="1"/>
</dbReference>
<organism evidence="2 3">
    <name type="scientific">Pseudolactococcus piscium</name>
    <dbReference type="NCBI Taxonomy" id="1364"/>
    <lineage>
        <taxon>Bacteria</taxon>
        <taxon>Bacillati</taxon>
        <taxon>Bacillota</taxon>
        <taxon>Bacilli</taxon>
        <taxon>Lactobacillales</taxon>
        <taxon>Streptococcaceae</taxon>
        <taxon>Pseudolactococcus</taxon>
    </lineage>
</organism>
<keyword evidence="3" id="KW-1185">Reference proteome</keyword>
<gene>
    <name evidence="2" type="ORF">RU86_GL001514</name>
</gene>
<evidence type="ECO:0000259" key="1">
    <source>
        <dbReference type="Pfam" id="PF05257"/>
    </source>
</evidence>
<accession>A0A2A5S4R3</accession>
<comment type="caution">
    <text evidence="2">The sequence shown here is derived from an EMBL/GenBank/DDBJ whole genome shotgun (WGS) entry which is preliminary data.</text>
</comment>
<dbReference type="Proteomes" id="UP000218282">
    <property type="component" value="Unassembled WGS sequence"/>
</dbReference>
<reference evidence="2 3" key="1">
    <citation type="submission" date="2014-12" db="EMBL/GenBank/DDBJ databases">
        <title>Draft genome sequences of 10 type strains of Lactococcus.</title>
        <authorList>
            <person name="Sun Z."/>
            <person name="Zhong Z."/>
            <person name="Liu W."/>
            <person name="Zhang W."/>
            <person name="Zhang H."/>
        </authorList>
    </citation>
    <scope>NUCLEOTIDE SEQUENCE [LARGE SCALE GENOMIC DNA]</scope>
    <source>
        <strain evidence="2 3">DSM 6634</strain>
    </source>
</reference>
<feature type="domain" description="Peptidase C51" evidence="1">
    <location>
        <begin position="41"/>
        <end position="129"/>
    </location>
</feature>
<name>A0A2A5S4R3_9LACT</name>
<evidence type="ECO:0000313" key="2">
    <source>
        <dbReference type="EMBL" id="PCS08489.1"/>
    </source>
</evidence>
<protein>
    <recommendedName>
        <fullName evidence="1">Peptidase C51 domain-containing protein</fullName>
    </recommendedName>
</protein>
<dbReference type="EMBL" id="JXJW01000003">
    <property type="protein sequence ID" value="PCS08489.1"/>
    <property type="molecule type" value="Genomic_DNA"/>
</dbReference>
<evidence type="ECO:0000313" key="3">
    <source>
        <dbReference type="Proteomes" id="UP000218282"/>
    </source>
</evidence>
<dbReference type="Gene3D" id="3.90.1720.10">
    <property type="entry name" value="endopeptidase domain like (from Nostoc punctiforme)"/>
    <property type="match status" value="1"/>
</dbReference>
<dbReference type="RefSeq" id="WP_096813866.1">
    <property type="nucleotide sequence ID" value="NZ_JXJW01000003.1"/>
</dbReference>
<sequence length="253" mass="27320">MVSGLTRNKSKDLMNKYLSTSLPSDPGVWYGTLGGSPAAHSNCTLFSQWFLKNYTRDDVQLAMPSGNGFEMVDKFIGANGGKFSKSGTPQAFSLFSISPNNGNYGTYGAGHTGIVLGIDGDTVITGEANYGAPYGGLDASYPNNGTVVRTHALSTFNSSTGVTFVNLTNYLVDELTNTNTNTDKKKGEKKMTLSFVYKGTGYSAVDGTMIAFSDGQVWEWIKQGARKNDTHVELGTLSDSQYKLFTKAYNFEL</sequence>
<dbReference type="AlphaFoldDB" id="A0A2A5S4R3"/>
<proteinExistence type="predicted"/>
<dbReference type="InterPro" id="IPR007921">
    <property type="entry name" value="CHAP_dom"/>
</dbReference>